<reference evidence="1 2" key="1">
    <citation type="submission" date="2017-09" db="EMBL/GenBank/DDBJ databases">
        <title>Mdr eskape-Ghana.</title>
        <authorList>
            <person name="Agyepong N."/>
            <person name="Janice J."/>
            <person name="Samuelsen O."/>
            <person name="Owusu-Ofori A."/>
            <person name="Sundsfjord A."/>
            <person name="Essack S."/>
            <person name="Pedersen T."/>
        </authorList>
    </citation>
    <scope>NUCLEOTIDE SEQUENCE [LARGE SCALE GENOMIC DNA]</scope>
    <source>
        <strain evidence="1 2">46</strain>
    </source>
</reference>
<evidence type="ECO:0000313" key="1">
    <source>
        <dbReference type="EMBL" id="PCM60067.1"/>
    </source>
</evidence>
<dbReference type="Proteomes" id="UP000217648">
    <property type="component" value="Unassembled WGS sequence"/>
</dbReference>
<dbReference type="AlphaFoldDB" id="A0A2A5MGR1"/>
<dbReference type="EMBL" id="NXHG01000012">
    <property type="protein sequence ID" value="PCM60067.1"/>
    <property type="molecule type" value="Genomic_DNA"/>
</dbReference>
<proteinExistence type="predicted"/>
<comment type="caution">
    <text evidence="1">The sequence shown here is derived from an EMBL/GenBank/DDBJ whole genome shotgun (WGS) entry which is preliminary data.</text>
</comment>
<gene>
    <name evidence="1" type="ORF">CP911_18960</name>
</gene>
<accession>A0A2A5MGR1</accession>
<organism evidence="1 2">
    <name type="scientific">Klebsiella quasipneumoniae</name>
    <dbReference type="NCBI Taxonomy" id="1463165"/>
    <lineage>
        <taxon>Bacteria</taxon>
        <taxon>Pseudomonadati</taxon>
        <taxon>Pseudomonadota</taxon>
        <taxon>Gammaproteobacteria</taxon>
        <taxon>Enterobacterales</taxon>
        <taxon>Enterobacteriaceae</taxon>
        <taxon>Klebsiella/Raoultella group</taxon>
        <taxon>Klebsiella</taxon>
        <taxon>Klebsiella pneumoniae complex</taxon>
    </lineage>
</organism>
<name>A0A2A5MGR1_9ENTR</name>
<evidence type="ECO:0000313" key="2">
    <source>
        <dbReference type="Proteomes" id="UP000217648"/>
    </source>
</evidence>
<sequence>MLGVCSCGGRLDESQYCKDDFGNTFKSCPRCSNISGHHVFYNIEEFGERNMGDGRIIAHSYCPSCRNYQGPSLIPAFECSDQ</sequence>
<protein>
    <submittedName>
        <fullName evidence="1">Uncharacterized protein</fullName>
    </submittedName>
</protein>